<dbReference type="AlphaFoldDB" id="A0A0H2S4B0"/>
<dbReference type="Proteomes" id="UP000053477">
    <property type="component" value="Unassembled WGS sequence"/>
</dbReference>
<dbReference type="EMBL" id="KQ085889">
    <property type="protein sequence ID" value="KLO19095.1"/>
    <property type="molecule type" value="Genomic_DNA"/>
</dbReference>
<sequence>MNSLAITSAPRFASKLKTFLPTELLDIVICDLLQTDYRFEVISGFASSCRAFRWIALRCFFMHLRVSLSERWRQIPHLTYMVKSVNLLATAEAITNPPVSLLSFHALHYVQVTFFRYSVIMQHQTIHAIIKSLPTTLAALVFEDLADIELGALAAIGARFPSLTRLELSCVERLDDSCCWSCFEESSSAVWHSPIPDIFSNTSNLTACICAALKPLTELQHLFLGFFLSPEYLLQEHFSHAPEFDEEGGVVLPFGPEWCTCCFENFATQVRADELQVSLSLAQHFKSLTSVGWGSFFSSKSSEIQERKTKIYVSRKNGRIRVRRRPWVIEPSRL</sequence>
<accession>A0A0H2S4B0</accession>
<reference evidence="1 2" key="1">
    <citation type="submission" date="2015-04" db="EMBL/GenBank/DDBJ databases">
        <title>Complete genome sequence of Schizopora paradoxa KUC8140, a cosmopolitan wood degrader in East Asia.</title>
        <authorList>
            <consortium name="DOE Joint Genome Institute"/>
            <person name="Min B."/>
            <person name="Park H."/>
            <person name="Jang Y."/>
            <person name="Kim J.-J."/>
            <person name="Kim K.H."/>
            <person name="Pangilinan J."/>
            <person name="Lipzen A."/>
            <person name="Riley R."/>
            <person name="Grigoriev I.V."/>
            <person name="Spatafora J.W."/>
            <person name="Choi I.-G."/>
        </authorList>
    </citation>
    <scope>NUCLEOTIDE SEQUENCE [LARGE SCALE GENOMIC DNA]</scope>
    <source>
        <strain evidence="1 2">KUC8140</strain>
    </source>
</reference>
<evidence type="ECO:0000313" key="2">
    <source>
        <dbReference type="Proteomes" id="UP000053477"/>
    </source>
</evidence>
<name>A0A0H2S4B0_9AGAM</name>
<dbReference type="InParanoid" id="A0A0H2S4B0"/>
<organism evidence="1 2">
    <name type="scientific">Schizopora paradoxa</name>
    <dbReference type="NCBI Taxonomy" id="27342"/>
    <lineage>
        <taxon>Eukaryota</taxon>
        <taxon>Fungi</taxon>
        <taxon>Dikarya</taxon>
        <taxon>Basidiomycota</taxon>
        <taxon>Agaricomycotina</taxon>
        <taxon>Agaricomycetes</taxon>
        <taxon>Hymenochaetales</taxon>
        <taxon>Schizoporaceae</taxon>
        <taxon>Schizopora</taxon>
    </lineage>
</organism>
<evidence type="ECO:0000313" key="1">
    <source>
        <dbReference type="EMBL" id="KLO19095.1"/>
    </source>
</evidence>
<keyword evidence="2" id="KW-1185">Reference proteome</keyword>
<proteinExistence type="predicted"/>
<dbReference type="OrthoDB" id="3159295at2759"/>
<gene>
    <name evidence="1" type="ORF">SCHPADRAFT_865708</name>
</gene>
<protein>
    <submittedName>
        <fullName evidence="1">Uncharacterized protein</fullName>
    </submittedName>
</protein>